<sequence>MKRWAFIHPASGAIVMVTTSPASMPPAHLDRRPAPVGVDPGLHWWNGWSFAPRTDAPIAASLAGDRVSIDAPADAWLSLPDGSIAMDRDIAAPAGRARIALVGQYRGDAWIEVAP</sequence>
<comment type="caution">
    <text evidence="1">The sequence shown here is derived from an EMBL/GenBank/DDBJ whole genome shotgun (WGS) entry which is preliminary data.</text>
</comment>
<name>A0A2W5KWP2_SPHMC</name>
<reference evidence="1 2" key="1">
    <citation type="submission" date="2017-08" db="EMBL/GenBank/DDBJ databases">
        <title>Infants hospitalized years apart are colonized by the same room-sourced microbial strains.</title>
        <authorList>
            <person name="Brooks B."/>
            <person name="Olm M.R."/>
            <person name="Firek B.A."/>
            <person name="Baker R."/>
            <person name="Thomas B.C."/>
            <person name="Morowitz M.J."/>
            <person name="Banfield J.F."/>
        </authorList>
    </citation>
    <scope>NUCLEOTIDE SEQUENCE [LARGE SCALE GENOMIC DNA]</scope>
    <source>
        <strain evidence="1">S2_005_003_R2_47</strain>
    </source>
</reference>
<evidence type="ECO:0000313" key="2">
    <source>
        <dbReference type="Proteomes" id="UP000248597"/>
    </source>
</evidence>
<protein>
    <submittedName>
        <fullName evidence="1">Uncharacterized protein</fullName>
    </submittedName>
</protein>
<organism evidence="1 2">
    <name type="scientific">Sphingopyxis macrogoltabida</name>
    <name type="common">Sphingomonas macrogoltabidus</name>
    <dbReference type="NCBI Taxonomy" id="33050"/>
    <lineage>
        <taxon>Bacteria</taxon>
        <taxon>Pseudomonadati</taxon>
        <taxon>Pseudomonadota</taxon>
        <taxon>Alphaproteobacteria</taxon>
        <taxon>Sphingomonadales</taxon>
        <taxon>Sphingomonadaceae</taxon>
        <taxon>Sphingopyxis</taxon>
    </lineage>
</organism>
<evidence type="ECO:0000313" key="1">
    <source>
        <dbReference type="EMBL" id="PZQ20459.1"/>
    </source>
</evidence>
<dbReference type="AlphaFoldDB" id="A0A2W5KWP2"/>
<gene>
    <name evidence="1" type="ORF">DI569_15440</name>
</gene>
<accession>A0A2W5KWP2</accession>
<dbReference type="Proteomes" id="UP000248597">
    <property type="component" value="Unassembled WGS sequence"/>
</dbReference>
<proteinExistence type="predicted"/>
<dbReference type="EMBL" id="QFPJ01000059">
    <property type="protein sequence ID" value="PZQ20459.1"/>
    <property type="molecule type" value="Genomic_DNA"/>
</dbReference>